<accession>A0A5K1K4W1</accession>
<organism evidence="1">
    <name type="scientific">Ganoderma boninense</name>
    <dbReference type="NCBI Taxonomy" id="34458"/>
    <lineage>
        <taxon>Eukaryota</taxon>
        <taxon>Fungi</taxon>
        <taxon>Dikarya</taxon>
        <taxon>Basidiomycota</taxon>
        <taxon>Agaricomycotina</taxon>
        <taxon>Agaricomycetes</taxon>
        <taxon>Polyporales</taxon>
        <taxon>Polyporaceae</taxon>
        <taxon>Ganoderma</taxon>
    </lineage>
</organism>
<name>A0A5K1K4W1_9APHY</name>
<keyword evidence="1" id="KW-0418">Kinase</keyword>
<evidence type="ECO:0000313" key="1">
    <source>
        <dbReference type="EMBL" id="VWP01283.1"/>
    </source>
</evidence>
<proteinExistence type="predicted"/>
<dbReference type="EMBL" id="LR729249">
    <property type="protein sequence ID" value="VWP01283.1"/>
    <property type="molecule type" value="Genomic_DNA"/>
</dbReference>
<sequence length="367" mass="41268">MFLYTVDRSCINSILGLLPVYQVFRMYRVSVRVSVAVHHYVRTTWTLDTFLDRWFGPDSSEDVMDKLDECGAIISGSTVLQFLSRLPPNPESDLDIFVPLTGLLEFGRWLQRTGYTYRPRGTSPMTFFDVAALTVPARWSAGKHAPVTFDPLSFVQPFEVFDFVDETERRLDRTRSERLQLVVILGDPRKHILTFHSTVVMNYISGSKAVSIFPISTVDAQVSWVCRGPPSVGGAVYGAHPSWREKYKARGYSVVDGYGPEMTPEPNELKLQRSIGDTYTWTIDFERAPVFARRGGLSDPVKERDKVAFEIITTSRGPVTSGCYMNISPPFTTSFVDESTFAITGTFAYLDTWPYGGTFETIAAFGV</sequence>
<reference evidence="1" key="1">
    <citation type="submission" date="2019-10" db="EMBL/GenBank/DDBJ databases">
        <authorList>
            <person name="Nor Muhammad N."/>
        </authorList>
    </citation>
    <scope>NUCLEOTIDE SEQUENCE</scope>
</reference>
<dbReference type="AlphaFoldDB" id="A0A5K1K4W1"/>
<keyword evidence="1" id="KW-0808">Transferase</keyword>
<dbReference type="GO" id="GO:0016301">
    <property type="term" value="F:kinase activity"/>
    <property type="evidence" value="ECO:0007669"/>
    <property type="project" value="UniProtKB-KW"/>
</dbReference>
<protein>
    <submittedName>
        <fullName evidence="1">Protein kinase domain-containing protein</fullName>
    </submittedName>
</protein>
<gene>
    <name evidence="1" type="primary">I1RN54</name>
</gene>